<accession>B3NE12</accession>
<dbReference type="KEGG" id="der:6545710"/>
<reference evidence="2 3" key="1">
    <citation type="journal article" date="2007" name="Nature">
        <title>Evolution of genes and genomes on the Drosophila phylogeny.</title>
        <authorList>
            <consortium name="Drosophila 12 Genomes Consortium"/>
            <person name="Clark A.G."/>
            <person name="Eisen M.B."/>
            <person name="Smith D.R."/>
            <person name="Bergman C.M."/>
            <person name="Oliver B."/>
            <person name="Markow T.A."/>
            <person name="Kaufman T.C."/>
            <person name="Kellis M."/>
            <person name="Gelbart W."/>
            <person name="Iyer V.N."/>
            <person name="Pollard D.A."/>
            <person name="Sackton T.B."/>
            <person name="Larracuente A.M."/>
            <person name="Singh N.D."/>
            <person name="Abad J.P."/>
            <person name="Abt D.N."/>
            <person name="Adryan B."/>
            <person name="Aguade M."/>
            <person name="Akashi H."/>
            <person name="Anderson W.W."/>
            <person name="Aquadro C.F."/>
            <person name="Ardell D.H."/>
            <person name="Arguello R."/>
            <person name="Artieri C.G."/>
            <person name="Barbash D.A."/>
            <person name="Barker D."/>
            <person name="Barsanti P."/>
            <person name="Batterham P."/>
            <person name="Batzoglou S."/>
            <person name="Begun D."/>
            <person name="Bhutkar A."/>
            <person name="Blanco E."/>
            <person name="Bosak S.A."/>
            <person name="Bradley R.K."/>
            <person name="Brand A.D."/>
            <person name="Brent M.R."/>
            <person name="Brooks A.N."/>
            <person name="Brown R.H."/>
            <person name="Butlin R.K."/>
            <person name="Caggese C."/>
            <person name="Calvi B.R."/>
            <person name="Bernardo de Carvalho A."/>
            <person name="Caspi A."/>
            <person name="Castrezana S."/>
            <person name="Celniker S.E."/>
            <person name="Chang J.L."/>
            <person name="Chapple C."/>
            <person name="Chatterji S."/>
            <person name="Chinwalla A."/>
            <person name="Civetta A."/>
            <person name="Clifton S.W."/>
            <person name="Comeron J.M."/>
            <person name="Costello J.C."/>
            <person name="Coyne J.A."/>
            <person name="Daub J."/>
            <person name="David R.G."/>
            <person name="Delcher A.L."/>
            <person name="Delehaunty K."/>
            <person name="Do C.B."/>
            <person name="Ebling H."/>
            <person name="Edwards K."/>
            <person name="Eickbush T."/>
            <person name="Evans J.D."/>
            <person name="Filipski A."/>
            <person name="Findeiss S."/>
            <person name="Freyhult E."/>
            <person name="Fulton L."/>
            <person name="Fulton R."/>
            <person name="Garcia A.C."/>
            <person name="Gardiner A."/>
            <person name="Garfield D.A."/>
            <person name="Garvin B.E."/>
            <person name="Gibson G."/>
            <person name="Gilbert D."/>
            <person name="Gnerre S."/>
            <person name="Godfrey J."/>
            <person name="Good R."/>
            <person name="Gotea V."/>
            <person name="Gravely B."/>
            <person name="Greenberg A.J."/>
            <person name="Griffiths-Jones S."/>
            <person name="Gross S."/>
            <person name="Guigo R."/>
            <person name="Gustafson E.A."/>
            <person name="Haerty W."/>
            <person name="Hahn M.W."/>
            <person name="Halligan D.L."/>
            <person name="Halpern A.L."/>
            <person name="Halter G.M."/>
            <person name="Han M.V."/>
            <person name="Heger A."/>
            <person name="Hillier L."/>
            <person name="Hinrichs A.S."/>
            <person name="Holmes I."/>
            <person name="Hoskins R.A."/>
            <person name="Hubisz M.J."/>
            <person name="Hultmark D."/>
            <person name="Huntley M.A."/>
            <person name="Jaffe D.B."/>
            <person name="Jagadeeshan S."/>
            <person name="Jeck W.R."/>
            <person name="Johnson J."/>
            <person name="Jones C.D."/>
            <person name="Jordan W.C."/>
            <person name="Karpen G.H."/>
            <person name="Kataoka E."/>
            <person name="Keightley P.D."/>
            <person name="Kheradpour P."/>
            <person name="Kirkness E.F."/>
            <person name="Koerich L.B."/>
            <person name="Kristiansen K."/>
            <person name="Kudrna D."/>
            <person name="Kulathinal R.J."/>
            <person name="Kumar S."/>
            <person name="Kwok R."/>
            <person name="Lander E."/>
            <person name="Langley C.H."/>
            <person name="Lapoint R."/>
            <person name="Lazzaro B.P."/>
            <person name="Lee S.J."/>
            <person name="Levesque L."/>
            <person name="Li R."/>
            <person name="Lin C.F."/>
            <person name="Lin M.F."/>
            <person name="Lindblad-Toh K."/>
            <person name="Llopart A."/>
            <person name="Long M."/>
            <person name="Low L."/>
            <person name="Lozovsky E."/>
            <person name="Lu J."/>
            <person name="Luo M."/>
            <person name="Machado C.A."/>
            <person name="Makalowski W."/>
            <person name="Marzo M."/>
            <person name="Matsuda M."/>
            <person name="Matzkin L."/>
            <person name="McAllister B."/>
            <person name="McBride C.S."/>
            <person name="McKernan B."/>
            <person name="McKernan K."/>
            <person name="Mendez-Lago M."/>
            <person name="Minx P."/>
            <person name="Mollenhauer M.U."/>
            <person name="Montooth K."/>
            <person name="Mount S.M."/>
            <person name="Mu X."/>
            <person name="Myers E."/>
            <person name="Negre B."/>
            <person name="Newfeld S."/>
            <person name="Nielsen R."/>
            <person name="Noor M.A."/>
            <person name="O'Grady P."/>
            <person name="Pachter L."/>
            <person name="Papaceit M."/>
            <person name="Parisi M.J."/>
            <person name="Parisi M."/>
            <person name="Parts L."/>
            <person name="Pedersen J.S."/>
            <person name="Pesole G."/>
            <person name="Phillippy A.M."/>
            <person name="Ponting C.P."/>
            <person name="Pop M."/>
            <person name="Porcelli D."/>
            <person name="Powell J.R."/>
            <person name="Prohaska S."/>
            <person name="Pruitt K."/>
            <person name="Puig M."/>
            <person name="Quesneville H."/>
            <person name="Ram K.R."/>
            <person name="Rand D."/>
            <person name="Rasmussen M.D."/>
            <person name="Reed L.K."/>
            <person name="Reenan R."/>
            <person name="Reily A."/>
            <person name="Remington K.A."/>
            <person name="Rieger T.T."/>
            <person name="Ritchie M.G."/>
            <person name="Robin C."/>
            <person name="Rogers Y.H."/>
            <person name="Rohde C."/>
            <person name="Rozas J."/>
            <person name="Rubenfield M.J."/>
            <person name="Ruiz A."/>
            <person name="Russo S."/>
            <person name="Salzberg S.L."/>
            <person name="Sanchez-Gracia A."/>
            <person name="Saranga D.J."/>
            <person name="Sato H."/>
            <person name="Schaeffer S.W."/>
            <person name="Schatz M.C."/>
            <person name="Schlenke T."/>
            <person name="Schwartz R."/>
            <person name="Segarra C."/>
            <person name="Singh R.S."/>
            <person name="Sirot L."/>
            <person name="Sirota M."/>
            <person name="Sisneros N.B."/>
            <person name="Smith C.D."/>
            <person name="Smith T.F."/>
            <person name="Spieth J."/>
            <person name="Stage D.E."/>
            <person name="Stark A."/>
            <person name="Stephan W."/>
            <person name="Strausberg R.L."/>
            <person name="Strempel S."/>
            <person name="Sturgill D."/>
            <person name="Sutton G."/>
            <person name="Sutton G.G."/>
            <person name="Tao W."/>
            <person name="Teichmann S."/>
            <person name="Tobari Y.N."/>
            <person name="Tomimura Y."/>
            <person name="Tsolas J.M."/>
            <person name="Valente V.L."/>
            <person name="Venter E."/>
            <person name="Venter J.C."/>
            <person name="Vicario S."/>
            <person name="Vieira F.G."/>
            <person name="Vilella A.J."/>
            <person name="Villasante A."/>
            <person name="Walenz B."/>
            <person name="Wang J."/>
            <person name="Wasserman M."/>
            <person name="Watts T."/>
            <person name="Wilson D."/>
            <person name="Wilson R.K."/>
            <person name="Wing R.A."/>
            <person name="Wolfner M.F."/>
            <person name="Wong A."/>
            <person name="Wong G.K."/>
            <person name="Wu C.I."/>
            <person name="Wu G."/>
            <person name="Yamamoto D."/>
            <person name="Yang H.P."/>
            <person name="Yang S.P."/>
            <person name="Yorke J.A."/>
            <person name="Yoshida K."/>
            <person name="Zdobnov E."/>
            <person name="Zhang P."/>
            <person name="Zhang Y."/>
            <person name="Zimin A.V."/>
            <person name="Baldwin J."/>
            <person name="Abdouelleil A."/>
            <person name="Abdulkadir J."/>
            <person name="Abebe A."/>
            <person name="Abera B."/>
            <person name="Abreu J."/>
            <person name="Acer S.C."/>
            <person name="Aftuck L."/>
            <person name="Alexander A."/>
            <person name="An P."/>
            <person name="Anderson E."/>
            <person name="Anderson S."/>
            <person name="Arachi H."/>
            <person name="Azer M."/>
            <person name="Bachantsang P."/>
            <person name="Barry A."/>
            <person name="Bayul T."/>
            <person name="Berlin A."/>
            <person name="Bessette D."/>
            <person name="Bloom T."/>
            <person name="Blye J."/>
            <person name="Boguslavskiy L."/>
            <person name="Bonnet C."/>
            <person name="Boukhgalter B."/>
            <person name="Bourzgui I."/>
            <person name="Brown A."/>
            <person name="Cahill P."/>
            <person name="Channer S."/>
            <person name="Cheshatsang Y."/>
            <person name="Chuda L."/>
            <person name="Citroen M."/>
            <person name="Collymore A."/>
            <person name="Cooke P."/>
            <person name="Costello M."/>
            <person name="D'Aco K."/>
            <person name="Daza R."/>
            <person name="De Haan G."/>
            <person name="DeGray S."/>
            <person name="DeMaso C."/>
            <person name="Dhargay N."/>
            <person name="Dooley K."/>
            <person name="Dooley E."/>
            <person name="Doricent M."/>
            <person name="Dorje P."/>
            <person name="Dorjee K."/>
            <person name="Dupes A."/>
            <person name="Elong R."/>
            <person name="Falk J."/>
            <person name="Farina A."/>
            <person name="Faro S."/>
            <person name="Ferguson D."/>
            <person name="Fisher S."/>
            <person name="Foley C.D."/>
            <person name="Franke A."/>
            <person name="Friedrich D."/>
            <person name="Gadbois L."/>
            <person name="Gearin G."/>
            <person name="Gearin C.R."/>
            <person name="Giannoukos G."/>
            <person name="Goode T."/>
            <person name="Graham J."/>
            <person name="Grandbois E."/>
            <person name="Grewal S."/>
            <person name="Gyaltsen K."/>
            <person name="Hafez N."/>
            <person name="Hagos B."/>
            <person name="Hall J."/>
            <person name="Henson C."/>
            <person name="Hollinger A."/>
            <person name="Honan T."/>
            <person name="Huard M.D."/>
            <person name="Hughes L."/>
            <person name="Hurhula B."/>
            <person name="Husby M.E."/>
            <person name="Kamat A."/>
            <person name="Kanga B."/>
            <person name="Kashin S."/>
            <person name="Khazanovich D."/>
            <person name="Kisner P."/>
            <person name="Lance K."/>
            <person name="Lara M."/>
            <person name="Lee W."/>
            <person name="Lennon N."/>
            <person name="Letendre F."/>
            <person name="LeVine R."/>
            <person name="Lipovsky A."/>
            <person name="Liu X."/>
            <person name="Liu J."/>
            <person name="Liu S."/>
            <person name="Lokyitsang T."/>
            <person name="Lokyitsang Y."/>
            <person name="Lubonja R."/>
            <person name="Lui A."/>
            <person name="MacDonald P."/>
            <person name="Magnisalis V."/>
            <person name="Maru K."/>
            <person name="Matthews C."/>
            <person name="McCusker W."/>
            <person name="McDonough S."/>
            <person name="Mehta T."/>
            <person name="Meldrim J."/>
            <person name="Meneus L."/>
            <person name="Mihai O."/>
            <person name="Mihalev A."/>
            <person name="Mihova T."/>
            <person name="Mittelman R."/>
            <person name="Mlenga V."/>
            <person name="Montmayeur A."/>
            <person name="Mulrain L."/>
            <person name="Navidi A."/>
            <person name="Naylor J."/>
            <person name="Negash T."/>
            <person name="Nguyen T."/>
            <person name="Nguyen N."/>
            <person name="Nicol R."/>
            <person name="Norbu C."/>
            <person name="Norbu N."/>
            <person name="Novod N."/>
            <person name="O'Neill B."/>
            <person name="Osman S."/>
            <person name="Markiewicz E."/>
            <person name="Oyono O.L."/>
            <person name="Patti C."/>
            <person name="Phunkhang P."/>
            <person name="Pierre F."/>
            <person name="Priest M."/>
            <person name="Raghuraman S."/>
            <person name="Rege F."/>
            <person name="Reyes R."/>
            <person name="Rise C."/>
            <person name="Rogov P."/>
            <person name="Ross K."/>
            <person name="Ryan E."/>
            <person name="Settipalli S."/>
            <person name="Shea T."/>
            <person name="Sherpa N."/>
            <person name="Shi L."/>
            <person name="Shih D."/>
            <person name="Sparrow T."/>
            <person name="Spaulding J."/>
            <person name="Stalker J."/>
            <person name="Stange-Thomann N."/>
            <person name="Stavropoulos S."/>
            <person name="Stone C."/>
            <person name="Strader C."/>
            <person name="Tesfaye S."/>
            <person name="Thomson T."/>
            <person name="Thoulutsang Y."/>
            <person name="Thoulutsang D."/>
            <person name="Topham K."/>
            <person name="Topping I."/>
            <person name="Tsamla T."/>
            <person name="Vassiliev H."/>
            <person name="Vo A."/>
            <person name="Wangchuk T."/>
            <person name="Wangdi T."/>
            <person name="Weiand M."/>
            <person name="Wilkinson J."/>
            <person name="Wilson A."/>
            <person name="Yadav S."/>
            <person name="Young G."/>
            <person name="Yu Q."/>
            <person name="Zembek L."/>
            <person name="Zhong D."/>
            <person name="Zimmer A."/>
            <person name="Zwirko Z."/>
            <person name="Jaffe D.B."/>
            <person name="Alvarez P."/>
            <person name="Brockman W."/>
            <person name="Butler J."/>
            <person name="Chin C."/>
            <person name="Gnerre S."/>
            <person name="Grabherr M."/>
            <person name="Kleber M."/>
            <person name="Mauceli E."/>
            <person name="MacCallum I."/>
        </authorList>
    </citation>
    <scope>NUCLEOTIDE SEQUENCE [LARGE SCALE GENOMIC DNA]</scope>
    <source>
        <strain evidence="2 3">TSC#14021-0224.01</strain>
    </source>
</reference>
<feature type="signal peptide" evidence="1">
    <location>
        <begin position="1"/>
        <end position="17"/>
    </location>
</feature>
<gene>
    <name evidence="2" type="primary">Dere\GG13359</name>
    <name evidence="2" type="synonym">dere_GLEANR_13630</name>
    <name evidence="2" type="synonym">GG13359</name>
    <name evidence="2" type="ORF">Dere_GG13359</name>
</gene>
<dbReference type="EMBL" id="CH954178">
    <property type="protein sequence ID" value="EDV52436.1"/>
    <property type="molecule type" value="Genomic_DNA"/>
</dbReference>
<evidence type="ECO:0000313" key="2">
    <source>
        <dbReference type="EMBL" id="EDV52436.1"/>
    </source>
</evidence>
<dbReference type="Proteomes" id="UP000008711">
    <property type="component" value="Unassembled WGS sequence"/>
</dbReference>
<sequence length="151" mass="17382">MLIQLLVFFLLCRITLEENCYHNHSAGHDHYDCGCCSQISNNNGNAIGYHCHKDDQDSILKYALERESAFSECVPNGFEVKYSIKEFCCFWSPNLGCTILVNEKYFVDKAVCNRCKYYCQRTSGSERSSNYPQKLIMELSLLLIGSNYIQN</sequence>
<keyword evidence="1" id="KW-0732">Signal</keyword>
<dbReference type="HOGENOM" id="CLU_1770028_0_0_1"/>
<organism evidence="2 3">
    <name type="scientific">Drosophila erecta</name>
    <name type="common">Fruit fly</name>
    <dbReference type="NCBI Taxonomy" id="7220"/>
    <lineage>
        <taxon>Eukaryota</taxon>
        <taxon>Metazoa</taxon>
        <taxon>Ecdysozoa</taxon>
        <taxon>Arthropoda</taxon>
        <taxon>Hexapoda</taxon>
        <taxon>Insecta</taxon>
        <taxon>Pterygota</taxon>
        <taxon>Neoptera</taxon>
        <taxon>Endopterygota</taxon>
        <taxon>Diptera</taxon>
        <taxon>Brachycera</taxon>
        <taxon>Muscomorpha</taxon>
        <taxon>Ephydroidea</taxon>
        <taxon>Drosophilidae</taxon>
        <taxon>Drosophila</taxon>
        <taxon>Sophophora</taxon>
    </lineage>
</organism>
<proteinExistence type="predicted"/>
<protein>
    <submittedName>
        <fullName evidence="2">Uncharacterized protein</fullName>
    </submittedName>
</protein>
<evidence type="ECO:0000256" key="1">
    <source>
        <dbReference type="SAM" id="SignalP"/>
    </source>
</evidence>
<dbReference type="PhylomeDB" id="B3NE12"/>
<dbReference type="AlphaFoldDB" id="B3NE12"/>
<dbReference type="OMA" id="HCHKDDQ"/>
<reference evidence="2 3" key="2">
    <citation type="journal article" date="2008" name="Bioinformatics">
        <title>Assembly reconciliation.</title>
        <authorList>
            <person name="Zimin A.V."/>
            <person name="Smith D.R."/>
            <person name="Sutton G."/>
            <person name="Yorke J.A."/>
        </authorList>
    </citation>
    <scope>NUCLEOTIDE SEQUENCE [LARGE SCALE GENOMIC DNA]</scope>
    <source>
        <strain evidence="2 3">TSC#14021-0224.01</strain>
    </source>
</reference>
<dbReference type="OrthoDB" id="7817506at2759"/>
<name>B3NE12_DROER</name>
<keyword evidence="3" id="KW-1185">Reference proteome</keyword>
<evidence type="ECO:0000313" key="3">
    <source>
        <dbReference type="Proteomes" id="UP000008711"/>
    </source>
</evidence>
<feature type="chain" id="PRO_5002794815" evidence="1">
    <location>
        <begin position="18"/>
        <end position="151"/>
    </location>
</feature>